<name>A0A4Z1P969_9PEZI</name>
<proteinExistence type="predicted"/>
<evidence type="ECO:0000313" key="2">
    <source>
        <dbReference type="EMBL" id="TID18779.1"/>
    </source>
</evidence>
<protein>
    <submittedName>
        <fullName evidence="2">Uncharacterized protein</fullName>
    </submittedName>
</protein>
<feature type="region of interest" description="Disordered" evidence="1">
    <location>
        <begin position="186"/>
        <end position="229"/>
    </location>
</feature>
<comment type="caution">
    <text evidence="2">The sequence shown here is derived from an EMBL/GenBank/DDBJ whole genome shotgun (WGS) entry which is preliminary data.</text>
</comment>
<dbReference type="EMBL" id="SNSC02000013">
    <property type="protein sequence ID" value="TID18779.1"/>
    <property type="molecule type" value="Genomic_DNA"/>
</dbReference>
<feature type="compositionally biased region" description="Acidic residues" evidence="1">
    <location>
        <begin position="203"/>
        <end position="215"/>
    </location>
</feature>
<feature type="compositionally biased region" description="Basic and acidic residues" evidence="1">
    <location>
        <begin position="216"/>
        <end position="226"/>
    </location>
</feature>
<dbReference type="Proteomes" id="UP000298493">
    <property type="component" value="Unassembled WGS sequence"/>
</dbReference>
<evidence type="ECO:0000256" key="1">
    <source>
        <dbReference type="SAM" id="MobiDB-lite"/>
    </source>
</evidence>
<feature type="compositionally biased region" description="Polar residues" evidence="1">
    <location>
        <begin position="8"/>
        <end position="20"/>
    </location>
</feature>
<keyword evidence="3" id="KW-1185">Reference proteome</keyword>
<accession>A0A4Z1P969</accession>
<feature type="region of interest" description="Disordered" evidence="1">
    <location>
        <begin position="1"/>
        <end position="27"/>
    </location>
</feature>
<dbReference type="AlphaFoldDB" id="A0A4Z1P969"/>
<evidence type="ECO:0000313" key="3">
    <source>
        <dbReference type="Proteomes" id="UP000298493"/>
    </source>
</evidence>
<sequence length="249" mass="28078">MANEVHQPDQSPKATTTEKTNPFPGSKLLNLPRELRQALLFHTFNFTTSPFKAYYRIDVIDDLIDRLHTMHAWSTTLRHVHPLLNTDIDFVVTQWEKEYRHLLDDFTNALVGSNTCWLSKFEDGAPCLGFGAVVEVSAWAVRPPVFGWDGSGGEGEGRYCVYEQCLLRWKGAGWTKGTRLRTMRQQQRGRGGTISLPSHRVEEEGEEVGGVEIEGEASRAESKEPIVKANNSTGLSRLITKAGDMFRRK</sequence>
<gene>
    <name evidence="2" type="ORF">E6O75_ATG05900</name>
</gene>
<organism evidence="2 3">
    <name type="scientific">Venturia nashicola</name>
    <dbReference type="NCBI Taxonomy" id="86259"/>
    <lineage>
        <taxon>Eukaryota</taxon>
        <taxon>Fungi</taxon>
        <taxon>Dikarya</taxon>
        <taxon>Ascomycota</taxon>
        <taxon>Pezizomycotina</taxon>
        <taxon>Dothideomycetes</taxon>
        <taxon>Pleosporomycetidae</taxon>
        <taxon>Venturiales</taxon>
        <taxon>Venturiaceae</taxon>
        <taxon>Venturia</taxon>
    </lineage>
</organism>
<reference evidence="2 3" key="1">
    <citation type="submission" date="2019-04" db="EMBL/GenBank/DDBJ databases">
        <title>High contiguity whole genome sequence and gene annotation resource for two Venturia nashicola isolates.</title>
        <authorList>
            <person name="Prokchorchik M."/>
            <person name="Won K."/>
            <person name="Lee Y."/>
            <person name="Choi E.D."/>
            <person name="Segonzac C."/>
            <person name="Sohn K.H."/>
        </authorList>
    </citation>
    <scope>NUCLEOTIDE SEQUENCE [LARGE SCALE GENOMIC DNA]</scope>
    <source>
        <strain evidence="2 3">PRI2</strain>
    </source>
</reference>